<accession>A0ABX0J7C4</accession>
<dbReference type="PANTHER" id="PTHR30199">
    <property type="entry name" value="MFS FAMILY TRANSPORTER, PREDICTED SUBSTRATE BENZOATE"/>
    <property type="match status" value="1"/>
</dbReference>
<dbReference type="PANTHER" id="PTHR30199:SF0">
    <property type="entry name" value="INNER MEMBRANE PROTEIN YDCO"/>
    <property type="match status" value="1"/>
</dbReference>
<comment type="caution">
    <text evidence="2">The sequence shown here is derived from an EMBL/GenBank/DDBJ whole genome shotgun (WGS) entry which is preliminary data.</text>
</comment>
<dbReference type="InterPro" id="IPR004711">
    <property type="entry name" value="Benzoate_Transporter"/>
</dbReference>
<feature type="transmembrane region" description="Helical" evidence="1">
    <location>
        <begin position="45"/>
        <end position="65"/>
    </location>
</feature>
<feature type="transmembrane region" description="Helical" evidence="1">
    <location>
        <begin position="213"/>
        <end position="236"/>
    </location>
</feature>
<feature type="transmembrane region" description="Helical" evidence="1">
    <location>
        <begin position="314"/>
        <end position="334"/>
    </location>
</feature>
<feature type="transmembrane region" description="Helical" evidence="1">
    <location>
        <begin position="72"/>
        <end position="92"/>
    </location>
</feature>
<keyword evidence="1" id="KW-1133">Transmembrane helix</keyword>
<feature type="transmembrane region" description="Helical" evidence="1">
    <location>
        <begin position="149"/>
        <end position="166"/>
    </location>
</feature>
<keyword evidence="1" id="KW-0472">Membrane</keyword>
<organism evidence="2 3">
    <name type="scientific">Paenibacillus agricola</name>
    <dbReference type="NCBI Taxonomy" id="2716264"/>
    <lineage>
        <taxon>Bacteria</taxon>
        <taxon>Bacillati</taxon>
        <taxon>Bacillota</taxon>
        <taxon>Bacilli</taxon>
        <taxon>Bacillales</taxon>
        <taxon>Paenibacillaceae</taxon>
        <taxon>Paenibacillus</taxon>
    </lineage>
</organism>
<dbReference type="RefSeq" id="WP_166151998.1">
    <property type="nucleotide sequence ID" value="NZ_JAAOIW010000006.1"/>
</dbReference>
<feature type="transmembrane region" description="Helical" evidence="1">
    <location>
        <begin position="12"/>
        <end position="39"/>
    </location>
</feature>
<name>A0ABX0J7C4_9BACL</name>
<dbReference type="Proteomes" id="UP001165962">
    <property type="component" value="Unassembled WGS sequence"/>
</dbReference>
<feature type="transmembrane region" description="Helical" evidence="1">
    <location>
        <begin position="346"/>
        <end position="374"/>
    </location>
</feature>
<keyword evidence="1" id="KW-0812">Transmembrane</keyword>
<evidence type="ECO:0000313" key="3">
    <source>
        <dbReference type="Proteomes" id="UP001165962"/>
    </source>
</evidence>
<feature type="transmembrane region" description="Helical" evidence="1">
    <location>
        <begin position="289"/>
        <end position="307"/>
    </location>
</feature>
<reference evidence="2" key="1">
    <citation type="submission" date="2020-03" db="EMBL/GenBank/DDBJ databases">
        <title>Draft sequencing of Paenibacilllus sp. S3N08.</title>
        <authorList>
            <person name="Kim D.-U."/>
        </authorList>
    </citation>
    <scope>NUCLEOTIDE SEQUENCE</scope>
    <source>
        <strain evidence="2">S3N08</strain>
    </source>
</reference>
<feature type="transmembrane region" description="Helical" evidence="1">
    <location>
        <begin position="248"/>
        <end position="269"/>
    </location>
</feature>
<sequence length="388" mass="40666">MALNTQTLNTQNVLAGVMSALMACTGGAIMLINCAHIAGLNRSELISWFFIVYVVGGCLNVALSIRYQIPFAGAHSITAVAFLSTLVAQFTWNEVAGSFMMAGLLIVVLGLTGWFGKILDFIPKALIDAMLAGLILNYVVQIVPTLKAAPLVGGMAILGFFIAPKISRSIPPLLGVLVLGVIGLLISTDFPAIVPAAFSLPQWVSPHFTVNGLISIAIPMAVLILSNDLAVALAALKKNGYQPPVDKTLVMSGVGTAFVGLFGGHAVNIGGMMTAICSSEEAGPKESRVGAAIISGGLVALFGLFAWKVISIIELLPVTFITLLSGFSLLSVLLNSLQSAFSDSAYRYSILFAFVMAISNLSFLGISSPVWSLLIGMVTMKVLREGKA</sequence>
<proteinExistence type="predicted"/>
<dbReference type="Pfam" id="PF03594">
    <property type="entry name" value="BenE"/>
    <property type="match status" value="1"/>
</dbReference>
<feature type="transmembrane region" description="Helical" evidence="1">
    <location>
        <begin position="173"/>
        <end position="193"/>
    </location>
</feature>
<dbReference type="EMBL" id="JAAOIW010000006">
    <property type="protein sequence ID" value="NHN31701.1"/>
    <property type="molecule type" value="Genomic_DNA"/>
</dbReference>
<evidence type="ECO:0000256" key="1">
    <source>
        <dbReference type="SAM" id="Phobius"/>
    </source>
</evidence>
<gene>
    <name evidence="2" type="ORF">G9U52_17855</name>
</gene>
<evidence type="ECO:0000313" key="2">
    <source>
        <dbReference type="EMBL" id="NHN31701.1"/>
    </source>
</evidence>
<feature type="transmembrane region" description="Helical" evidence="1">
    <location>
        <begin position="98"/>
        <end position="116"/>
    </location>
</feature>
<keyword evidence="3" id="KW-1185">Reference proteome</keyword>
<protein>
    <submittedName>
        <fullName evidence="2">Benzoate transporter</fullName>
    </submittedName>
</protein>